<dbReference type="EMBL" id="VFPS01000001">
    <property type="protein sequence ID" value="TQN00738.1"/>
    <property type="molecule type" value="Genomic_DNA"/>
</dbReference>
<comment type="caution">
    <text evidence="1">The sequence shown here is derived from an EMBL/GenBank/DDBJ whole genome shotgun (WGS) entry which is preliminary data.</text>
</comment>
<name>A0A4Y3UL25_9MICO</name>
<evidence type="ECO:0000313" key="1">
    <source>
        <dbReference type="EMBL" id="TQN00738.1"/>
    </source>
</evidence>
<protein>
    <submittedName>
        <fullName evidence="1">Uncharacterized protein</fullName>
    </submittedName>
</protein>
<dbReference type="AlphaFoldDB" id="A0A4Y3UL25"/>
<organism evidence="1 2">
    <name type="scientific">Microbacterium lacticum</name>
    <dbReference type="NCBI Taxonomy" id="33885"/>
    <lineage>
        <taxon>Bacteria</taxon>
        <taxon>Bacillati</taxon>
        <taxon>Actinomycetota</taxon>
        <taxon>Actinomycetes</taxon>
        <taxon>Micrococcales</taxon>
        <taxon>Microbacteriaceae</taxon>
        <taxon>Microbacterium</taxon>
    </lineage>
</organism>
<sequence length="82" mass="8904">MDKNFTTTSKALDAILAESMDQSGEDLMHTLARVDELIDQARGIKRAHAKAVRAAQSKASNEKRKAKITAALAMYEAAQKTA</sequence>
<reference evidence="1 2" key="1">
    <citation type="submission" date="2019-06" db="EMBL/GenBank/DDBJ databases">
        <title>Sequencing the genomes of 1000 actinobacteria strains.</title>
        <authorList>
            <person name="Klenk H.-P."/>
        </authorList>
    </citation>
    <scope>NUCLEOTIDE SEQUENCE [LARGE SCALE GENOMIC DNA]</scope>
    <source>
        <strain evidence="1 2">DSM 20427</strain>
    </source>
</reference>
<gene>
    <name evidence="1" type="ORF">FHX68_0856</name>
</gene>
<proteinExistence type="predicted"/>
<evidence type="ECO:0000313" key="2">
    <source>
        <dbReference type="Proteomes" id="UP000319804"/>
    </source>
</evidence>
<accession>A0A4Y3UL25</accession>
<dbReference type="RefSeq" id="WP_141379304.1">
    <property type="nucleotide sequence ID" value="NZ_BJNA01000004.1"/>
</dbReference>
<keyword evidence="2" id="KW-1185">Reference proteome</keyword>
<dbReference type="Proteomes" id="UP000319804">
    <property type="component" value="Unassembled WGS sequence"/>
</dbReference>